<gene>
    <name evidence="2" type="ORF">EDS130_LOCUS35428</name>
    <name evidence="1" type="ORF">XAT740_LOCUS15093</name>
</gene>
<organism evidence="2 4">
    <name type="scientific">Adineta ricciae</name>
    <name type="common">Rotifer</name>
    <dbReference type="NCBI Taxonomy" id="249248"/>
    <lineage>
        <taxon>Eukaryota</taxon>
        <taxon>Metazoa</taxon>
        <taxon>Spiralia</taxon>
        <taxon>Gnathifera</taxon>
        <taxon>Rotifera</taxon>
        <taxon>Eurotatoria</taxon>
        <taxon>Bdelloidea</taxon>
        <taxon>Adinetida</taxon>
        <taxon>Adinetidae</taxon>
        <taxon>Adineta</taxon>
    </lineage>
</organism>
<keyword evidence="3" id="KW-1185">Reference proteome</keyword>
<dbReference type="AlphaFoldDB" id="A0A815K9B0"/>
<dbReference type="EMBL" id="CAJNOJ010000311">
    <property type="protein sequence ID" value="CAF1390273.1"/>
    <property type="molecule type" value="Genomic_DNA"/>
</dbReference>
<dbReference type="Proteomes" id="UP000663828">
    <property type="component" value="Unassembled WGS sequence"/>
</dbReference>
<name>A0A815K9B0_ADIRI</name>
<evidence type="ECO:0000313" key="4">
    <source>
        <dbReference type="Proteomes" id="UP000663852"/>
    </source>
</evidence>
<dbReference type="Proteomes" id="UP000663852">
    <property type="component" value="Unassembled WGS sequence"/>
</dbReference>
<protein>
    <submittedName>
        <fullName evidence="2">Uncharacterized protein</fullName>
    </submittedName>
</protein>
<sequence length="146" mass="16506">MLKTSLSILSISILVYLFIENINRRTYELLDEIEQRGNTFVDTTEKRLRQLINDTIYNLNNQTAEQITSIIHANKKYIPLQNPYGATTCTDWFGCHKGYCWAGCAGALPSLTGPEWCYTKTSAGKMTCQLDDDCNGCWRCSSPCSI</sequence>
<evidence type="ECO:0000313" key="3">
    <source>
        <dbReference type="Proteomes" id="UP000663828"/>
    </source>
</evidence>
<reference evidence="2" key="1">
    <citation type="submission" date="2021-02" db="EMBL/GenBank/DDBJ databases">
        <authorList>
            <person name="Nowell W R."/>
        </authorList>
    </citation>
    <scope>NUCLEOTIDE SEQUENCE</scope>
</reference>
<comment type="caution">
    <text evidence="2">The sequence shown here is derived from an EMBL/GenBank/DDBJ whole genome shotgun (WGS) entry which is preliminary data.</text>
</comment>
<accession>A0A815K9B0</accession>
<proteinExistence type="predicted"/>
<evidence type="ECO:0000313" key="1">
    <source>
        <dbReference type="EMBL" id="CAF1037727.1"/>
    </source>
</evidence>
<dbReference type="OrthoDB" id="2443710at2759"/>
<dbReference type="EMBL" id="CAJNOR010000924">
    <property type="protein sequence ID" value="CAF1037727.1"/>
    <property type="molecule type" value="Genomic_DNA"/>
</dbReference>
<evidence type="ECO:0000313" key="2">
    <source>
        <dbReference type="EMBL" id="CAF1390273.1"/>
    </source>
</evidence>